<dbReference type="Proteomes" id="UP000003704">
    <property type="component" value="Unassembled WGS sequence"/>
</dbReference>
<evidence type="ECO:0000313" key="3">
    <source>
        <dbReference type="Proteomes" id="UP000003704"/>
    </source>
</evidence>
<comment type="caution">
    <text evidence="2">The sequence shown here is derived from an EMBL/GenBank/DDBJ whole genome shotgun (WGS) entry which is preliminary data.</text>
</comment>
<accession>I8T6Y4</accession>
<evidence type="ECO:0000313" key="2">
    <source>
        <dbReference type="EMBL" id="EIT69463.1"/>
    </source>
</evidence>
<dbReference type="EMBL" id="AKGD01000002">
    <property type="protein sequence ID" value="EIT69463.1"/>
    <property type="molecule type" value="Genomic_DNA"/>
</dbReference>
<reference evidence="2 3" key="1">
    <citation type="journal article" date="2012" name="J. Bacteriol.">
        <title>Genome Sequence of n-Alkane-Degrading Hydrocarboniphaga effusa Strain AP103T (ATCC BAA-332T).</title>
        <authorList>
            <person name="Chang H.K."/>
            <person name="Zylstra G.J."/>
            <person name="Chae J.C."/>
        </authorList>
    </citation>
    <scope>NUCLEOTIDE SEQUENCE [LARGE SCALE GENOMIC DNA]</scope>
    <source>
        <strain evidence="2 3">AP103</strain>
    </source>
</reference>
<feature type="region of interest" description="Disordered" evidence="1">
    <location>
        <begin position="58"/>
        <end position="83"/>
    </location>
</feature>
<organism evidence="2 3">
    <name type="scientific">Hydrocarboniphaga effusa AP103</name>
    <dbReference type="NCBI Taxonomy" id="1172194"/>
    <lineage>
        <taxon>Bacteria</taxon>
        <taxon>Pseudomonadati</taxon>
        <taxon>Pseudomonadota</taxon>
        <taxon>Gammaproteobacteria</taxon>
        <taxon>Nevskiales</taxon>
        <taxon>Nevskiaceae</taxon>
        <taxon>Hydrocarboniphaga</taxon>
    </lineage>
</organism>
<protein>
    <submittedName>
        <fullName evidence="2">Uncharacterized protein</fullName>
    </submittedName>
</protein>
<sequence>MKKYPQLAQEIAQILSEVAAAEAYIQRVNKKHEARVAAPGQSFRYDAGDHHEETVARWYWPDGNPASKELQSSEGRAPDKPKARQVIYGFGRDAEIRTDEPQLKTRTVRVTDRDSRRLDPLGSLVSLPRFAIDESDLWNADIYAAKRRDDAAVIDALLSGKKAKAA</sequence>
<dbReference type="AlphaFoldDB" id="I8T6Y4"/>
<proteinExistence type="predicted"/>
<gene>
    <name evidence="2" type="ORF">WQQ_30450</name>
</gene>
<evidence type="ECO:0000256" key="1">
    <source>
        <dbReference type="SAM" id="MobiDB-lite"/>
    </source>
</evidence>
<keyword evidence="3" id="KW-1185">Reference proteome</keyword>
<name>I8T6Y4_9GAMM</name>